<gene>
    <name evidence="1" type="ORF">J4051_18400</name>
</gene>
<comment type="caution">
    <text evidence="1">The sequence shown here is derived from an EMBL/GenBank/DDBJ whole genome shotgun (WGS) entry which is preliminary data.</text>
</comment>
<evidence type="ECO:0000313" key="2">
    <source>
        <dbReference type="Proteomes" id="UP000681315"/>
    </source>
</evidence>
<proteinExistence type="predicted"/>
<accession>A0ABS3SWZ6</accession>
<dbReference type="EMBL" id="JAGEVG010000035">
    <property type="protein sequence ID" value="MBO3100247.1"/>
    <property type="molecule type" value="Genomic_DNA"/>
</dbReference>
<dbReference type="Gene3D" id="3.30.460.40">
    <property type="match status" value="1"/>
</dbReference>
<dbReference type="InterPro" id="IPR039498">
    <property type="entry name" value="NTP_transf_5"/>
</dbReference>
<dbReference type="RefSeq" id="WP_208235352.1">
    <property type="nucleotide sequence ID" value="NZ_JAGEVG010000035.1"/>
</dbReference>
<keyword evidence="2" id="KW-1185">Reference proteome</keyword>
<feature type="non-terminal residue" evidence="1">
    <location>
        <position position="329"/>
    </location>
</feature>
<dbReference type="Pfam" id="PF14907">
    <property type="entry name" value="NTP_transf_5"/>
    <property type="match status" value="1"/>
</dbReference>
<sequence>MTKNSIYTTMQLIAEILTFNDNHTALSKQLEQTSVDWNKVVIVASNHLMLPALYCRLKAKGLLKLIPDDLNDYLKEITDINRGRNEVLLAEANEISEIFKKENIDHVFIKGIALISGETFEDPAERMLSDIDLLVAKNQLQRAFNILTRHGYTETVTSVIERKNRRHLPRQVSQEKFGAVELHSEILRHKHRYLISSEQVLQNKRIINGIAIPSVEDAIRISILAFQINDKAHLYGYLSFKTIYDCLALQLPSKSILLKHLADEKHSQSFLKMSSIFFKELAPYKSSNYSALIKRYYMFRINHPKLGQIISSTVHTTINIQVRLKLLFY</sequence>
<reference evidence="1 2" key="1">
    <citation type="submission" date="2021-03" db="EMBL/GenBank/DDBJ databases">
        <title>Gelidibacter sp. nov., isolated from costal sediment.</title>
        <authorList>
            <person name="Lun K.-Y."/>
        </authorList>
    </citation>
    <scope>NUCLEOTIDE SEQUENCE [LARGE SCALE GENOMIC DNA]</scope>
    <source>
        <strain evidence="1 2">DF109</strain>
    </source>
</reference>
<evidence type="ECO:0000313" key="1">
    <source>
        <dbReference type="EMBL" id="MBO3100247.1"/>
    </source>
</evidence>
<organism evidence="1 2">
    <name type="scientific">Gelidibacter pelagius</name>
    <dbReference type="NCBI Taxonomy" id="2819985"/>
    <lineage>
        <taxon>Bacteria</taxon>
        <taxon>Pseudomonadati</taxon>
        <taxon>Bacteroidota</taxon>
        <taxon>Flavobacteriia</taxon>
        <taxon>Flavobacteriales</taxon>
        <taxon>Flavobacteriaceae</taxon>
        <taxon>Gelidibacter</taxon>
    </lineage>
</organism>
<protein>
    <submittedName>
        <fullName evidence="1">Nucleotidyltransferase family protein</fullName>
    </submittedName>
</protein>
<name>A0ABS3SWZ6_9FLAO</name>
<dbReference type="Proteomes" id="UP000681315">
    <property type="component" value="Unassembled WGS sequence"/>
</dbReference>